<evidence type="ECO:0000256" key="3">
    <source>
        <dbReference type="ARBA" id="ARBA00022449"/>
    </source>
</evidence>
<keyword evidence="6 9" id="KW-1133">Transmembrane helix</keyword>
<reference evidence="11 12" key="1">
    <citation type="submission" date="2017-02" db="EMBL/GenBank/DDBJ databases">
        <authorList>
            <person name="Peterson S.W."/>
        </authorList>
    </citation>
    <scope>NUCLEOTIDE SEQUENCE [LARGE SCALE GENOMIC DNA]</scope>
    <source>
        <strain evidence="11 12">M1</strain>
    </source>
</reference>
<dbReference type="PANTHER" id="PTHR33451:SF3">
    <property type="entry name" value="MALATE-2H(+)_NA(+)-LACTATE ANTIPORTER"/>
    <property type="match status" value="1"/>
</dbReference>
<feature type="transmembrane region" description="Helical" evidence="9">
    <location>
        <begin position="104"/>
        <end position="125"/>
    </location>
</feature>
<dbReference type="GO" id="GO:0005886">
    <property type="term" value="C:plasma membrane"/>
    <property type="evidence" value="ECO:0007669"/>
    <property type="project" value="UniProtKB-SubCell"/>
</dbReference>
<keyword evidence="12" id="KW-1185">Reference proteome</keyword>
<evidence type="ECO:0000313" key="12">
    <source>
        <dbReference type="Proteomes" id="UP000190285"/>
    </source>
</evidence>
<dbReference type="InterPro" id="IPR004770">
    <property type="entry name" value="Na/H_antiport_NhaC"/>
</dbReference>
<keyword evidence="5 9" id="KW-0812">Transmembrane</keyword>
<keyword evidence="3" id="KW-0050">Antiport</keyword>
<dbReference type="EMBL" id="FUZT01000010">
    <property type="protein sequence ID" value="SKC83167.1"/>
    <property type="molecule type" value="Genomic_DNA"/>
</dbReference>
<dbReference type="Proteomes" id="UP000190285">
    <property type="component" value="Unassembled WGS sequence"/>
</dbReference>
<evidence type="ECO:0000256" key="6">
    <source>
        <dbReference type="ARBA" id="ARBA00022989"/>
    </source>
</evidence>
<dbReference type="InterPro" id="IPR052180">
    <property type="entry name" value="NhaC_Na-H+_Antiporter"/>
</dbReference>
<evidence type="ECO:0000256" key="8">
    <source>
        <dbReference type="ARBA" id="ARBA00038435"/>
    </source>
</evidence>
<feature type="transmembrane region" description="Helical" evidence="9">
    <location>
        <begin position="235"/>
        <end position="253"/>
    </location>
</feature>
<feature type="transmembrane region" description="Helical" evidence="9">
    <location>
        <begin position="265"/>
        <end position="292"/>
    </location>
</feature>
<keyword evidence="7 9" id="KW-0472">Membrane</keyword>
<dbReference type="STRING" id="36842.SAMN02194393_03834"/>
<dbReference type="AlphaFoldDB" id="A0A1T5M4I7"/>
<protein>
    <submittedName>
        <fullName evidence="11">Transporter, NhaC family (TC 2.A.35)</fullName>
    </submittedName>
</protein>
<keyword evidence="2" id="KW-0813">Transport</keyword>
<proteinExistence type="inferred from homology"/>
<dbReference type="PANTHER" id="PTHR33451">
    <property type="entry name" value="MALATE-2H(+)/NA(+)-LACTATE ANTIPORTER"/>
    <property type="match status" value="1"/>
</dbReference>
<evidence type="ECO:0000256" key="1">
    <source>
        <dbReference type="ARBA" id="ARBA00004651"/>
    </source>
</evidence>
<evidence type="ECO:0000259" key="10">
    <source>
        <dbReference type="Pfam" id="PF03553"/>
    </source>
</evidence>
<feature type="transmembrane region" description="Helical" evidence="9">
    <location>
        <begin position="75"/>
        <end position="98"/>
    </location>
</feature>
<feature type="transmembrane region" description="Helical" evidence="9">
    <location>
        <begin position="351"/>
        <end position="374"/>
    </location>
</feature>
<evidence type="ECO:0000256" key="5">
    <source>
        <dbReference type="ARBA" id="ARBA00022692"/>
    </source>
</evidence>
<evidence type="ECO:0000256" key="4">
    <source>
        <dbReference type="ARBA" id="ARBA00022475"/>
    </source>
</evidence>
<evidence type="ECO:0000256" key="9">
    <source>
        <dbReference type="SAM" id="Phobius"/>
    </source>
</evidence>
<dbReference type="OrthoDB" id="9762978at2"/>
<feature type="transmembrane region" description="Helical" evidence="9">
    <location>
        <begin position="12"/>
        <end position="31"/>
    </location>
</feature>
<feature type="transmembrane region" description="Helical" evidence="9">
    <location>
        <begin position="37"/>
        <end position="55"/>
    </location>
</feature>
<feature type="transmembrane region" description="Helical" evidence="9">
    <location>
        <begin position="312"/>
        <end position="330"/>
    </location>
</feature>
<keyword evidence="4" id="KW-1003">Cell membrane</keyword>
<gene>
    <name evidence="11" type="ORF">SAMN02194393_03834</name>
</gene>
<feature type="transmembrane region" description="Helical" evidence="9">
    <location>
        <begin position="431"/>
        <end position="453"/>
    </location>
</feature>
<evidence type="ECO:0000313" key="11">
    <source>
        <dbReference type="EMBL" id="SKC83167.1"/>
    </source>
</evidence>
<comment type="similarity">
    <text evidence="8">Belongs to the NhaC Na(+)/H(+) (TC 2.A.35) antiporter family.</text>
</comment>
<dbReference type="GO" id="GO:0015297">
    <property type="term" value="F:antiporter activity"/>
    <property type="evidence" value="ECO:0007669"/>
    <property type="project" value="UniProtKB-KW"/>
</dbReference>
<name>A0A1T5M4I7_9FIRM</name>
<feature type="transmembrane region" description="Helical" evidence="9">
    <location>
        <begin position="137"/>
        <end position="163"/>
    </location>
</feature>
<evidence type="ECO:0000256" key="7">
    <source>
        <dbReference type="ARBA" id="ARBA00023136"/>
    </source>
</evidence>
<dbReference type="NCBIfam" id="TIGR00931">
    <property type="entry name" value="antiport_nhaC"/>
    <property type="match status" value="1"/>
</dbReference>
<comment type="subcellular location">
    <subcellularLocation>
        <location evidence="1">Cell membrane</location>
        <topology evidence="1">Multi-pass membrane protein</topology>
    </subcellularLocation>
</comment>
<dbReference type="Pfam" id="PF03553">
    <property type="entry name" value="Na_H_antiporter"/>
    <property type="match status" value="1"/>
</dbReference>
<accession>A0A1T5M4I7</accession>
<feature type="domain" description="Na+/H+ antiporter NhaC-like C-terminal" evidence="10">
    <location>
        <begin position="161"/>
        <end position="453"/>
    </location>
</feature>
<dbReference type="RefSeq" id="WP_079493851.1">
    <property type="nucleotide sequence ID" value="NZ_FUZT01000010.1"/>
</dbReference>
<dbReference type="InterPro" id="IPR018461">
    <property type="entry name" value="Na/H_Antiport_NhaC-like_C"/>
</dbReference>
<organism evidence="11 12">
    <name type="scientific">Maledivibacter halophilus</name>
    <dbReference type="NCBI Taxonomy" id="36842"/>
    <lineage>
        <taxon>Bacteria</taxon>
        <taxon>Bacillati</taxon>
        <taxon>Bacillota</taxon>
        <taxon>Clostridia</taxon>
        <taxon>Peptostreptococcales</taxon>
        <taxon>Caminicellaceae</taxon>
        <taxon>Maledivibacter</taxon>
    </lineage>
</organism>
<evidence type="ECO:0000256" key="2">
    <source>
        <dbReference type="ARBA" id="ARBA00022448"/>
    </source>
</evidence>
<sequence length="473" mass="49867">MSESARKVTFSQAVFVFLFLIISLITTIVIFKGAPHVPILAAAIVAAVIAVKSGYKWEFIEEGIAETIKMSTQAILILLIIGTIIGTWILGGIVPTMIYYGLRILSPGIFLIATCLICSIIALATGSSWSTAGTVGIALMGVGMGLGISPGIVAGAIISGSYFGDKMSPLSDTTNLAPAMAGADIFDHIKHMIYTTGPSYAITLIIYGLLGIKFAGKNIDANSIDLLLNTFEKQFTITPILLIPPVLVIIMVIKKIPAMPGLIGSSLLGAICAAVFQGAGLSQIIAVVNGGYSANTGVETVDKLINRGGIQSMMWTVSLVLIALSFAGIVEKTGMISIVAEKILKAAKSDGSLITATIFTCIFTNFTTGVQYVALVLPGRMYKDVYVERGLHPKNLSRTLEDSGTLVAPLVPWSTDAAFLIGALGVGPMAYAPYAILNLVNPIVAIILGYTGWTIEKIDKPMDEKEKISSLEA</sequence>